<proteinExistence type="predicted"/>
<keyword evidence="3 6" id="KW-0812">Transmembrane</keyword>
<accession>A0A7G5XGX8</accession>
<evidence type="ECO:0000256" key="4">
    <source>
        <dbReference type="ARBA" id="ARBA00022989"/>
    </source>
</evidence>
<keyword evidence="9" id="KW-1185">Reference proteome</keyword>
<gene>
    <name evidence="8" type="ORF">H4075_00615</name>
</gene>
<keyword evidence="4 6" id="KW-1133">Transmembrane helix</keyword>
<sequence length="103" mass="11898">MNLKPIQLLRKTGIAEGISFLVLLLIAMPLKYIFDLPLAVKYVGWAHGLLFVVYVALAFYVKEVYNWPFKKFLFAFIAAWLPLGTFVYDKQLKKEEQLLASNK</sequence>
<organism evidence="8 9">
    <name type="scientific">Lacibacter sediminis</name>
    <dbReference type="NCBI Taxonomy" id="2760713"/>
    <lineage>
        <taxon>Bacteria</taxon>
        <taxon>Pseudomonadati</taxon>
        <taxon>Bacteroidota</taxon>
        <taxon>Chitinophagia</taxon>
        <taxon>Chitinophagales</taxon>
        <taxon>Chitinophagaceae</taxon>
        <taxon>Lacibacter</taxon>
    </lineage>
</organism>
<dbReference type="PANTHER" id="PTHR40077:SF1">
    <property type="entry name" value="MEMBRANE PROTEIN"/>
    <property type="match status" value="1"/>
</dbReference>
<comment type="subcellular location">
    <subcellularLocation>
        <location evidence="1">Cell membrane</location>
        <topology evidence="1">Multi-pass membrane protein</topology>
    </subcellularLocation>
</comment>
<protein>
    <submittedName>
        <fullName evidence="8">DUF3817 domain-containing protein</fullName>
    </submittedName>
</protein>
<feature type="transmembrane region" description="Helical" evidence="6">
    <location>
        <begin position="42"/>
        <end position="60"/>
    </location>
</feature>
<dbReference type="InterPro" id="IPR023845">
    <property type="entry name" value="DUF3817_TM"/>
</dbReference>
<evidence type="ECO:0000256" key="3">
    <source>
        <dbReference type="ARBA" id="ARBA00022692"/>
    </source>
</evidence>
<dbReference type="EMBL" id="CP060007">
    <property type="protein sequence ID" value="QNA44731.1"/>
    <property type="molecule type" value="Genomic_DNA"/>
</dbReference>
<dbReference type="PANTHER" id="PTHR40077">
    <property type="entry name" value="MEMBRANE PROTEIN-RELATED"/>
    <property type="match status" value="1"/>
</dbReference>
<dbReference type="KEGG" id="lacs:H4075_00615"/>
<feature type="transmembrane region" description="Helical" evidence="6">
    <location>
        <begin position="12"/>
        <end position="30"/>
    </location>
</feature>
<reference evidence="9" key="1">
    <citation type="submission" date="2020-08" db="EMBL/GenBank/DDBJ databases">
        <title>Lacibacter sp. S13-6-6 genome sequencing.</title>
        <authorList>
            <person name="Jin L."/>
        </authorList>
    </citation>
    <scope>NUCLEOTIDE SEQUENCE [LARGE SCALE GENOMIC DNA]</scope>
    <source>
        <strain evidence="9">S13-6-6</strain>
    </source>
</reference>
<evidence type="ECO:0000259" key="7">
    <source>
        <dbReference type="Pfam" id="PF12823"/>
    </source>
</evidence>
<keyword evidence="5 6" id="KW-0472">Membrane</keyword>
<feature type="domain" description="DUF3817" evidence="7">
    <location>
        <begin position="7"/>
        <end position="94"/>
    </location>
</feature>
<evidence type="ECO:0000256" key="6">
    <source>
        <dbReference type="SAM" id="Phobius"/>
    </source>
</evidence>
<evidence type="ECO:0000313" key="8">
    <source>
        <dbReference type="EMBL" id="QNA44731.1"/>
    </source>
</evidence>
<dbReference type="RefSeq" id="WP_182803174.1">
    <property type="nucleotide sequence ID" value="NZ_CP060007.1"/>
</dbReference>
<dbReference type="AlphaFoldDB" id="A0A7G5XGX8"/>
<evidence type="ECO:0000313" key="9">
    <source>
        <dbReference type="Proteomes" id="UP000515344"/>
    </source>
</evidence>
<dbReference type="Pfam" id="PF12823">
    <property type="entry name" value="DUF3817"/>
    <property type="match status" value="1"/>
</dbReference>
<evidence type="ECO:0000256" key="2">
    <source>
        <dbReference type="ARBA" id="ARBA00022475"/>
    </source>
</evidence>
<evidence type="ECO:0000256" key="5">
    <source>
        <dbReference type="ARBA" id="ARBA00023136"/>
    </source>
</evidence>
<evidence type="ECO:0000256" key="1">
    <source>
        <dbReference type="ARBA" id="ARBA00004651"/>
    </source>
</evidence>
<dbReference type="Proteomes" id="UP000515344">
    <property type="component" value="Chromosome"/>
</dbReference>
<dbReference type="NCBIfam" id="TIGR03954">
    <property type="entry name" value="integ_memb_HG"/>
    <property type="match status" value="1"/>
</dbReference>
<keyword evidence="2" id="KW-1003">Cell membrane</keyword>
<name>A0A7G5XGX8_9BACT</name>
<feature type="transmembrane region" description="Helical" evidence="6">
    <location>
        <begin position="72"/>
        <end position="88"/>
    </location>
</feature>
<dbReference type="GO" id="GO:0005886">
    <property type="term" value="C:plasma membrane"/>
    <property type="evidence" value="ECO:0007669"/>
    <property type="project" value="UniProtKB-SubCell"/>
</dbReference>